<dbReference type="Gramene" id="evm.model.03.828">
    <property type="protein sequence ID" value="cds.evm.model.03.828"/>
    <property type="gene ID" value="evm.TU.03.828"/>
</dbReference>
<organism evidence="1 2">
    <name type="scientific">Cannabis sativa</name>
    <name type="common">Hemp</name>
    <name type="synonym">Marijuana</name>
    <dbReference type="NCBI Taxonomy" id="3483"/>
    <lineage>
        <taxon>Eukaryota</taxon>
        <taxon>Viridiplantae</taxon>
        <taxon>Streptophyta</taxon>
        <taxon>Embryophyta</taxon>
        <taxon>Tracheophyta</taxon>
        <taxon>Spermatophyta</taxon>
        <taxon>Magnoliopsida</taxon>
        <taxon>eudicotyledons</taxon>
        <taxon>Gunneridae</taxon>
        <taxon>Pentapetalae</taxon>
        <taxon>rosids</taxon>
        <taxon>fabids</taxon>
        <taxon>Rosales</taxon>
        <taxon>Cannabaceae</taxon>
        <taxon>Cannabis</taxon>
    </lineage>
</organism>
<name>A0A803PAL1_CANSA</name>
<evidence type="ECO:0000313" key="1">
    <source>
        <dbReference type="EnsemblPlants" id="cds.evm.model.03.828"/>
    </source>
</evidence>
<reference evidence="1" key="1">
    <citation type="submission" date="2018-11" db="EMBL/GenBank/DDBJ databases">
        <authorList>
            <person name="Grassa J C."/>
        </authorList>
    </citation>
    <scope>NUCLEOTIDE SEQUENCE [LARGE SCALE GENOMIC DNA]</scope>
</reference>
<proteinExistence type="predicted"/>
<dbReference type="EnsemblPlants" id="evm.model.03.828">
    <property type="protein sequence ID" value="cds.evm.model.03.828"/>
    <property type="gene ID" value="evm.TU.03.828"/>
</dbReference>
<dbReference type="EMBL" id="UZAU01000268">
    <property type="status" value="NOT_ANNOTATED_CDS"/>
    <property type="molecule type" value="Genomic_DNA"/>
</dbReference>
<keyword evidence="2" id="KW-1185">Reference proteome</keyword>
<protein>
    <submittedName>
        <fullName evidence="1">Uncharacterized protein</fullName>
    </submittedName>
</protein>
<sequence>MSPLYGSLPWRRRGTLSRDGIGDFLPVGGLEVPTTERIPLITNDQKAGQPTTCRWLGSLPVEGRTLQPAEGWTTYNLQTHRTSSRQGWPANSKRSYGHEFQCPSANHWDKTKLGCLATTVWSTGRHLYHGGLARDQPPTGPTIQPTVEVFDMGIGPRVYVSETGFGVGNPSIDEPHVNLGMTLYLPG</sequence>
<dbReference type="Proteomes" id="UP000596661">
    <property type="component" value="Chromosome 3"/>
</dbReference>
<reference evidence="1" key="2">
    <citation type="submission" date="2021-03" db="UniProtKB">
        <authorList>
            <consortium name="EnsemblPlants"/>
        </authorList>
    </citation>
    <scope>IDENTIFICATION</scope>
</reference>
<accession>A0A803PAL1</accession>
<evidence type="ECO:0000313" key="2">
    <source>
        <dbReference type="Proteomes" id="UP000596661"/>
    </source>
</evidence>
<dbReference type="AlphaFoldDB" id="A0A803PAL1"/>